<gene>
    <name evidence="5" type="ORF">OSIN01602_LOCUS20328</name>
</gene>
<accession>A0A7S2A794</accession>
<proteinExistence type="inferred from homology"/>
<dbReference type="SUPFAM" id="SSF47188">
    <property type="entry name" value="Hemerythrin-like"/>
    <property type="match status" value="1"/>
</dbReference>
<name>A0A7S2A794_TRICV</name>
<evidence type="ECO:0000256" key="4">
    <source>
        <dbReference type="SAM" id="MobiDB-lite"/>
    </source>
</evidence>
<sequence>MITALAYTLHPSTKGRAEPTHDENKEDPEMAETDRAEAIARLENEHDDIEEAMDDLLIFPSGEVFRRSLKLVESHFANEKAVMKEHGFEAKYRDYQMEDQQRILHMARIASEGGSRNFSKCRGSS</sequence>
<dbReference type="InterPro" id="IPR035938">
    <property type="entry name" value="Hemerythrin-like_sf"/>
</dbReference>
<dbReference type="GO" id="GO:0046872">
    <property type="term" value="F:metal ion binding"/>
    <property type="evidence" value="ECO:0007669"/>
    <property type="project" value="UniProtKB-KW"/>
</dbReference>
<protein>
    <recommendedName>
        <fullName evidence="6">Hemerythrin-like domain-containing protein</fullName>
    </recommendedName>
</protein>
<evidence type="ECO:0008006" key="6">
    <source>
        <dbReference type="Google" id="ProtNLM"/>
    </source>
</evidence>
<reference evidence="5" key="1">
    <citation type="submission" date="2021-01" db="EMBL/GenBank/DDBJ databases">
        <authorList>
            <person name="Corre E."/>
            <person name="Pelletier E."/>
            <person name="Niang G."/>
            <person name="Scheremetjew M."/>
            <person name="Finn R."/>
            <person name="Kale V."/>
            <person name="Holt S."/>
            <person name="Cochrane G."/>
            <person name="Meng A."/>
            <person name="Brown T."/>
            <person name="Cohen L."/>
        </authorList>
    </citation>
    <scope>NUCLEOTIDE SEQUENCE</scope>
    <source>
        <strain evidence="5">Grunow 1884</strain>
    </source>
</reference>
<evidence type="ECO:0000256" key="3">
    <source>
        <dbReference type="ARBA" id="ARBA00023004"/>
    </source>
</evidence>
<feature type="region of interest" description="Disordered" evidence="4">
    <location>
        <begin position="1"/>
        <end position="32"/>
    </location>
</feature>
<evidence type="ECO:0000256" key="2">
    <source>
        <dbReference type="ARBA" id="ARBA00022723"/>
    </source>
</evidence>
<feature type="compositionally biased region" description="Basic and acidic residues" evidence="4">
    <location>
        <begin position="15"/>
        <end position="32"/>
    </location>
</feature>
<keyword evidence="3" id="KW-0408">Iron</keyword>
<keyword evidence="2" id="KW-0479">Metal-binding</keyword>
<dbReference type="EMBL" id="HBGO01035187">
    <property type="protein sequence ID" value="CAD9360026.1"/>
    <property type="molecule type" value="Transcribed_RNA"/>
</dbReference>
<organism evidence="5">
    <name type="scientific">Trieres chinensis</name>
    <name type="common">Marine centric diatom</name>
    <name type="synonym">Odontella sinensis</name>
    <dbReference type="NCBI Taxonomy" id="1514140"/>
    <lineage>
        <taxon>Eukaryota</taxon>
        <taxon>Sar</taxon>
        <taxon>Stramenopiles</taxon>
        <taxon>Ochrophyta</taxon>
        <taxon>Bacillariophyta</taxon>
        <taxon>Mediophyceae</taxon>
        <taxon>Biddulphiophycidae</taxon>
        <taxon>Eupodiscales</taxon>
        <taxon>Parodontellaceae</taxon>
        <taxon>Trieres</taxon>
    </lineage>
</organism>
<dbReference type="AlphaFoldDB" id="A0A7S2A794"/>
<comment type="similarity">
    <text evidence="1">Belongs to the hemerythrin family.</text>
</comment>
<evidence type="ECO:0000313" key="5">
    <source>
        <dbReference type="EMBL" id="CAD9360026.1"/>
    </source>
</evidence>
<evidence type="ECO:0000256" key="1">
    <source>
        <dbReference type="ARBA" id="ARBA00010587"/>
    </source>
</evidence>